<comment type="caution">
    <text evidence="7">The sequence shown here is derived from an EMBL/GenBank/DDBJ whole genome shotgun (WGS) entry which is preliminary data.</text>
</comment>
<proteinExistence type="predicted"/>
<feature type="compositionally biased region" description="Polar residues" evidence="5">
    <location>
        <begin position="153"/>
        <end position="163"/>
    </location>
</feature>
<evidence type="ECO:0000256" key="4">
    <source>
        <dbReference type="PROSITE-ProRule" id="PRU00175"/>
    </source>
</evidence>
<feature type="domain" description="RING-type" evidence="6">
    <location>
        <begin position="454"/>
        <end position="496"/>
    </location>
</feature>
<dbReference type="Pfam" id="PF13639">
    <property type="entry name" value="zf-RING_2"/>
    <property type="match status" value="1"/>
</dbReference>
<dbReference type="GO" id="GO:0005634">
    <property type="term" value="C:nucleus"/>
    <property type="evidence" value="ECO:0007669"/>
    <property type="project" value="TreeGrafter"/>
</dbReference>
<feature type="region of interest" description="Disordered" evidence="5">
    <location>
        <begin position="153"/>
        <end position="340"/>
    </location>
</feature>
<protein>
    <recommendedName>
        <fullName evidence="6">RING-type domain-containing protein</fullName>
    </recommendedName>
</protein>
<evidence type="ECO:0000256" key="5">
    <source>
        <dbReference type="SAM" id="MobiDB-lite"/>
    </source>
</evidence>
<reference evidence="7 8" key="1">
    <citation type="submission" date="2015-08" db="EMBL/GenBank/DDBJ databases">
        <title>Next Generation Sequencing and Analysis of the Genome of Puccinia sorghi L Schw, the Causal Agent of Maize Common Rust.</title>
        <authorList>
            <person name="Rochi L."/>
            <person name="Burguener G."/>
            <person name="Darino M."/>
            <person name="Turjanski A."/>
            <person name="Kreff E."/>
            <person name="Dieguez M.J."/>
            <person name="Sacco F."/>
        </authorList>
    </citation>
    <scope>NUCLEOTIDE SEQUENCE [LARGE SCALE GENOMIC DNA]</scope>
    <source>
        <strain evidence="7 8">RO10H11247</strain>
    </source>
</reference>
<evidence type="ECO:0000259" key="6">
    <source>
        <dbReference type="PROSITE" id="PS50089"/>
    </source>
</evidence>
<dbReference type="Gene3D" id="3.30.40.10">
    <property type="entry name" value="Zinc/RING finger domain, C3HC4 (zinc finger)"/>
    <property type="match status" value="1"/>
</dbReference>
<dbReference type="VEuPathDB" id="FungiDB:VP01_2493g4"/>
<feature type="compositionally biased region" description="Polar residues" evidence="5">
    <location>
        <begin position="67"/>
        <end position="78"/>
    </location>
</feature>
<evidence type="ECO:0000256" key="1">
    <source>
        <dbReference type="ARBA" id="ARBA00022723"/>
    </source>
</evidence>
<feature type="compositionally biased region" description="Basic and acidic residues" evidence="5">
    <location>
        <begin position="547"/>
        <end position="558"/>
    </location>
</feature>
<name>A0A0L6V5N8_9BASI</name>
<keyword evidence="2 4" id="KW-0863">Zinc-finger</keyword>
<dbReference type="GO" id="GO:0061630">
    <property type="term" value="F:ubiquitin protein ligase activity"/>
    <property type="evidence" value="ECO:0007669"/>
    <property type="project" value="TreeGrafter"/>
</dbReference>
<dbReference type="PANTHER" id="PTHR45931:SF3">
    <property type="entry name" value="RING ZINC FINGER-CONTAINING PROTEIN"/>
    <property type="match status" value="1"/>
</dbReference>
<feature type="compositionally biased region" description="Polar residues" evidence="5">
    <location>
        <begin position="295"/>
        <end position="306"/>
    </location>
</feature>
<accession>A0A0L6V5N8</accession>
<keyword evidence="8" id="KW-1185">Reference proteome</keyword>
<feature type="region of interest" description="Disordered" evidence="5">
    <location>
        <begin position="106"/>
        <end position="136"/>
    </location>
</feature>
<dbReference type="PANTHER" id="PTHR45931">
    <property type="entry name" value="SI:CH211-59O9.10"/>
    <property type="match status" value="1"/>
</dbReference>
<dbReference type="GO" id="GO:0008270">
    <property type="term" value="F:zinc ion binding"/>
    <property type="evidence" value="ECO:0007669"/>
    <property type="project" value="UniProtKB-KW"/>
</dbReference>
<dbReference type="PROSITE" id="PS50089">
    <property type="entry name" value="ZF_RING_2"/>
    <property type="match status" value="1"/>
</dbReference>
<dbReference type="InterPro" id="IPR013083">
    <property type="entry name" value="Znf_RING/FYVE/PHD"/>
</dbReference>
<keyword evidence="1" id="KW-0479">Metal-binding</keyword>
<evidence type="ECO:0000313" key="8">
    <source>
        <dbReference type="Proteomes" id="UP000037035"/>
    </source>
</evidence>
<dbReference type="STRING" id="27349.A0A0L6V5N8"/>
<evidence type="ECO:0000256" key="2">
    <source>
        <dbReference type="ARBA" id="ARBA00022771"/>
    </source>
</evidence>
<dbReference type="Proteomes" id="UP000037035">
    <property type="component" value="Unassembled WGS sequence"/>
</dbReference>
<evidence type="ECO:0000256" key="3">
    <source>
        <dbReference type="ARBA" id="ARBA00022833"/>
    </source>
</evidence>
<dbReference type="SMART" id="SM00184">
    <property type="entry name" value="RING"/>
    <property type="match status" value="1"/>
</dbReference>
<feature type="compositionally biased region" description="Polar residues" evidence="5">
    <location>
        <begin position="503"/>
        <end position="529"/>
    </location>
</feature>
<gene>
    <name evidence="7" type="ORF">VP01_2493g4</name>
</gene>
<dbReference type="SUPFAM" id="SSF57850">
    <property type="entry name" value="RING/U-box"/>
    <property type="match status" value="1"/>
</dbReference>
<feature type="compositionally biased region" description="Low complexity" evidence="5">
    <location>
        <begin position="38"/>
        <end position="51"/>
    </location>
</feature>
<dbReference type="OrthoDB" id="8062037at2759"/>
<feature type="compositionally biased region" description="Basic and acidic residues" evidence="5">
    <location>
        <begin position="308"/>
        <end position="324"/>
    </location>
</feature>
<organism evidence="7 8">
    <name type="scientific">Puccinia sorghi</name>
    <dbReference type="NCBI Taxonomy" id="27349"/>
    <lineage>
        <taxon>Eukaryota</taxon>
        <taxon>Fungi</taxon>
        <taxon>Dikarya</taxon>
        <taxon>Basidiomycota</taxon>
        <taxon>Pucciniomycotina</taxon>
        <taxon>Pucciniomycetes</taxon>
        <taxon>Pucciniales</taxon>
        <taxon>Pucciniaceae</taxon>
        <taxon>Puccinia</taxon>
    </lineage>
</organism>
<feature type="region of interest" description="Disordered" evidence="5">
    <location>
        <begin position="38"/>
        <end position="93"/>
    </location>
</feature>
<evidence type="ECO:0000313" key="7">
    <source>
        <dbReference type="EMBL" id="KNZ56121.1"/>
    </source>
</evidence>
<feature type="compositionally biased region" description="Polar residues" evidence="5">
    <location>
        <begin position="195"/>
        <end position="209"/>
    </location>
</feature>
<feature type="region of interest" description="Disordered" evidence="5">
    <location>
        <begin position="503"/>
        <end position="558"/>
    </location>
</feature>
<dbReference type="InterPro" id="IPR051834">
    <property type="entry name" value="RING_finger_E3_ligase"/>
</dbReference>
<dbReference type="AlphaFoldDB" id="A0A0L6V5N8"/>
<keyword evidence="3" id="KW-0862">Zinc</keyword>
<dbReference type="InterPro" id="IPR001841">
    <property type="entry name" value="Znf_RING"/>
</dbReference>
<dbReference type="EMBL" id="LAVV01007384">
    <property type="protein sequence ID" value="KNZ56121.1"/>
    <property type="molecule type" value="Genomic_DNA"/>
</dbReference>
<dbReference type="GO" id="GO:0006511">
    <property type="term" value="P:ubiquitin-dependent protein catabolic process"/>
    <property type="evidence" value="ECO:0007669"/>
    <property type="project" value="TreeGrafter"/>
</dbReference>
<sequence>MGSPRGILRACETYFPQPVIPHDPQCLNCHSSFVEELSSSHSNSPINPYSSHFIDSLHDSDSPPIPSTRQRYEQQQNPHLHPPTNRQPFHPAPFINLIDPLINILSAPPIPNPPDRDDAPSSSHPSPPPRSAPHALSSIGDFLTQHYSPQAFTRSIPSSNRSAQSHEDTSNNNHESSPDHSASPPLPAQGVYTFTFGSRNSNHNLNDTDASQHRPADQRPSAEPSRPSAGERAPTEDRFSFDTPPIPPPQPLNGILSLLQSAFGLTPSNSAPPENERRTTEGRTYSNPRTERTTSNEQPTSPSPSTEGRVDDHPPGDRSGENSHRTQPRPTPRSPRVNIEESHPLRQFINILNSLNQSDASISRNGVNGFVINGGAGFGFATQFDMDQNSPFSQNLGDYVTSDSAMQDILNQLINMTGATGGHNPTPASESTIKSLRKFKFDPTSVGQEDPIECAICKDTFAVGDSCMELPCKHFFHDEDCIVLWLKQNGSCPVCRYSLVDNQTTNDSHSQDTPSGDRNTQETSASADDSQYRPDAAEWLDPDGWYDEPHLEAPFDYD</sequence>